<proteinExistence type="predicted"/>
<feature type="compositionally biased region" description="Polar residues" evidence="1">
    <location>
        <begin position="42"/>
        <end position="51"/>
    </location>
</feature>
<gene>
    <name evidence="2" type="ORF">N7G274_001891</name>
</gene>
<accession>A0ABR4AP43</accession>
<feature type="compositionally biased region" description="Basic and acidic residues" evidence="1">
    <location>
        <begin position="26"/>
        <end position="40"/>
    </location>
</feature>
<sequence>MSHQAPNEMELTQDGEWQLIESGESNSKDHGSYDPKDADVKSQASSSTLVSPFQKIDNNRVEPTVPPITTTAEAQAQTQKQRLAHYLHSQNNSSVYTRTQASAQAHANKCYQAYTQNDLELQTLLDRKAEIEAQLQAQAQEESQLQVLVQITLSDGTVYMFPSHHTFWCYEYDGAYTIRTLASVMSRAEVGDWPGYWLRGQAEMANETRTVETTRGSQVHRRTEHSDGSSEKYRKTPYQQEVRAEPSGGQHSHHHSGRALPSSSRSSTCGHHTPHRLAIEATPHRSPSNYYEAAALRAPSALSYGGGPPRTLCATPSVLSYGGDPTRKLHPTPCEAVDNAYLGPTHVTSRNINLQGGGGGGRRVSSTVAPCDSASNVTPRGHGPDPGHSGSRVSSVGDGGTPGRVGKPHGNLNLSFQYCARDGHWTTQTLAQIVGSHGQWYQIPGNLPYFVAD</sequence>
<feature type="compositionally biased region" description="Low complexity" evidence="1">
    <location>
        <begin position="387"/>
        <end position="396"/>
    </location>
</feature>
<evidence type="ECO:0000256" key="1">
    <source>
        <dbReference type="SAM" id="MobiDB-lite"/>
    </source>
</evidence>
<feature type="compositionally biased region" description="Basic and acidic residues" evidence="1">
    <location>
        <begin position="224"/>
        <end position="234"/>
    </location>
</feature>
<feature type="region of interest" description="Disordered" evidence="1">
    <location>
        <begin position="353"/>
        <end position="408"/>
    </location>
</feature>
<evidence type="ECO:0000313" key="2">
    <source>
        <dbReference type="EMBL" id="KAL2046444.1"/>
    </source>
</evidence>
<keyword evidence="3" id="KW-1185">Reference proteome</keyword>
<organism evidence="2 3">
    <name type="scientific">Stereocaulon virgatum</name>
    <dbReference type="NCBI Taxonomy" id="373712"/>
    <lineage>
        <taxon>Eukaryota</taxon>
        <taxon>Fungi</taxon>
        <taxon>Dikarya</taxon>
        <taxon>Ascomycota</taxon>
        <taxon>Pezizomycotina</taxon>
        <taxon>Lecanoromycetes</taxon>
        <taxon>OSLEUM clade</taxon>
        <taxon>Lecanoromycetidae</taxon>
        <taxon>Lecanorales</taxon>
        <taxon>Lecanorineae</taxon>
        <taxon>Stereocaulaceae</taxon>
        <taxon>Stereocaulon</taxon>
    </lineage>
</organism>
<feature type="compositionally biased region" description="Polar residues" evidence="1">
    <location>
        <begin position="207"/>
        <end position="217"/>
    </location>
</feature>
<feature type="region of interest" description="Disordered" evidence="1">
    <location>
        <begin position="1"/>
        <end position="65"/>
    </location>
</feature>
<dbReference type="Proteomes" id="UP001590950">
    <property type="component" value="Unassembled WGS sequence"/>
</dbReference>
<comment type="caution">
    <text evidence="2">The sequence shown here is derived from an EMBL/GenBank/DDBJ whole genome shotgun (WGS) entry which is preliminary data.</text>
</comment>
<dbReference type="EMBL" id="JBEFKJ010000004">
    <property type="protein sequence ID" value="KAL2046444.1"/>
    <property type="molecule type" value="Genomic_DNA"/>
</dbReference>
<name>A0ABR4AP43_9LECA</name>
<protein>
    <submittedName>
        <fullName evidence="2">Uncharacterized protein</fullName>
    </submittedName>
</protein>
<reference evidence="2 3" key="1">
    <citation type="submission" date="2024-09" db="EMBL/GenBank/DDBJ databases">
        <title>Rethinking Asexuality: The Enigmatic Case of Functional Sexual Genes in Lepraria (Stereocaulaceae).</title>
        <authorList>
            <person name="Doellman M."/>
            <person name="Sun Y."/>
            <person name="Barcenas-Pena A."/>
            <person name="Lumbsch H.T."/>
            <person name="Grewe F."/>
        </authorList>
    </citation>
    <scope>NUCLEOTIDE SEQUENCE [LARGE SCALE GENOMIC DNA]</scope>
    <source>
        <strain evidence="2 3">Mercado 3170</strain>
    </source>
</reference>
<evidence type="ECO:0000313" key="3">
    <source>
        <dbReference type="Proteomes" id="UP001590950"/>
    </source>
</evidence>
<feature type="compositionally biased region" description="Polar residues" evidence="1">
    <location>
        <begin position="364"/>
        <end position="378"/>
    </location>
</feature>
<feature type="region of interest" description="Disordered" evidence="1">
    <location>
        <begin position="205"/>
        <end position="272"/>
    </location>
</feature>